<dbReference type="Pfam" id="PF00730">
    <property type="entry name" value="HhH-GPD"/>
    <property type="match status" value="1"/>
</dbReference>
<dbReference type="GO" id="GO:0032357">
    <property type="term" value="F:oxidized purine DNA binding"/>
    <property type="evidence" value="ECO:0007669"/>
    <property type="project" value="TreeGrafter"/>
</dbReference>
<evidence type="ECO:0000256" key="5">
    <source>
        <dbReference type="ARBA" id="ARBA00022023"/>
    </source>
</evidence>
<dbReference type="PANTHER" id="PTHR42944:SF1">
    <property type="entry name" value="ADENINE DNA GLYCOSYLASE"/>
    <property type="match status" value="1"/>
</dbReference>
<keyword evidence="8" id="KW-0227">DNA damage</keyword>
<feature type="region of interest" description="Disordered" evidence="14">
    <location>
        <begin position="476"/>
        <end position="504"/>
    </location>
</feature>
<keyword evidence="10" id="KW-0408">Iron</keyword>
<feature type="compositionally biased region" description="Basic residues" evidence="14">
    <location>
        <begin position="36"/>
        <end position="54"/>
    </location>
</feature>
<dbReference type="OrthoDB" id="10248838at2759"/>
<comment type="catalytic activity">
    <reaction evidence="1">
        <text>Hydrolyzes free adenine bases from 7,8-dihydro-8-oxoguanine:adenine mismatched double-stranded DNA, leaving an apurinic site.</text>
        <dbReference type="EC" id="3.2.2.31"/>
    </reaction>
</comment>
<keyword evidence="11" id="KW-0411">Iron-sulfur</keyword>
<organism evidence="16 17">
    <name type="scientific">Psilocybe cf. subviscida</name>
    <dbReference type="NCBI Taxonomy" id="2480587"/>
    <lineage>
        <taxon>Eukaryota</taxon>
        <taxon>Fungi</taxon>
        <taxon>Dikarya</taxon>
        <taxon>Basidiomycota</taxon>
        <taxon>Agaricomycotina</taxon>
        <taxon>Agaricomycetes</taxon>
        <taxon>Agaricomycetidae</taxon>
        <taxon>Agaricales</taxon>
        <taxon>Agaricineae</taxon>
        <taxon>Strophariaceae</taxon>
        <taxon>Psilocybe</taxon>
    </lineage>
</organism>
<evidence type="ECO:0000256" key="7">
    <source>
        <dbReference type="ARBA" id="ARBA00022723"/>
    </source>
</evidence>
<dbReference type="SUPFAM" id="SSF48150">
    <property type="entry name" value="DNA-glycosylase"/>
    <property type="match status" value="1"/>
</dbReference>
<proteinExistence type="inferred from homology"/>
<evidence type="ECO:0000256" key="6">
    <source>
        <dbReference type="ARBA" id="ARBA00022485"/>
    </source>
</evidence>
<evidence type="ECO:0000256" key="9">
    <source>
        <dbReference type="ARBA" id="ARBA00022801"/>
    </source>
</evidence>
<keyword evidence="17" id="KW-1185">Reference proteome</keyword>
<dbReference type="InterPro" id="IPR023170">
    <property type="entry name" value="HhH_base_excis_C"/>
</dbReference>
<evidence type="ECO:0000256" key="10">
    <source>
        <dbReference type="ARBA" id="ARBA00023004"/>
    </source>
</evidence>
<comment type="cofactor">
    <cofactor evidence="2">
        <name>[4Fe-4S] cluster</name>
        <dbReference type="ChEBI" id="CHEBI:49883"/>
    </cofactor>
</comment>
<dbReference type="GO" id="GO:0046872">
    <property type="term" value="F:metal ion binding"/>
    <property type="evidence" value="ECO:0007669"/>
    <property type="project" value="UniProtKB-KW"/>
</dbReference>
<dbReference type="InterPro" id="IPR004036">
    <property type="entry name" value="Endonuclease-III-like_CS2"/>
</dbReference>
<evidence type="ECO:0000256" key="8">
    <source>
        <dbReference type="ARBA" id="ARBA00022763"/>
    </source>
</evidence>
<dbReference type="EMBL" id="JAACJJ010000030">
    <property type="protein sequence ID" value="KAF5318860.1"/>
    <property type="molecule type" value="Genomic_DNA"/>
</dbReference>
<evidence type="ECO:0000313" key="16">
    <source>
        <dbReference type="EMBL" id="KAF5318860.1"/>
    </source>
</evidence>
<dbReference type="FunFam" id="1.10.340.30:FF:000002">
    <property type="entry name" value="Adenine DNA glycosylase"/>
    <property type="match status" value="1"/>
</dbReference>
<dbReference type="Gene3D" id="3.90.79.10">
    <property type="entry name" value="Nucleoside Triphosphate Pyrophosphohydrolase"/>
    <property type="match status" value="1"/>
</dbReference>
<dbReference type="InterPro" id="IPR044298">
    <property type="entry name" value="MIG/MutY"/>
</dbReference>
<dbReference type="SUPFAM" id="SSF55811">
    <property type="entry name" value="Nudix"/>
    <property type="match status" value="1"/>
</dbReference>
<dbReference type="CDD" id="cd00056">
    <property type="entry name" value="ENDO3c"/>
    <property type="match status" value="1"/>
</dbReference>
<evidence type="ECO:0000259" key="15">
    <source>
        <dbReference type="SMART" id="SM00478"/>
    </source>
</evidence>
<keyword evidence="9" id="KW-0378">Hydrolase</keyword>
<evidence type="ECO:0000256" key="13">
    <source>
        <dbReference type="ARBA" id="ARBA00023295"/>
    </source>
</evidence>
<dbReference type="GO" id="GO:0005634">
    <property type="term" value="C:nucleus"/>
    <property type="evidence" value="ECO:0007669"/>
    <property type="project" value="TreeGrafter"/>
</dbReference>
<evidence type="ECO:0000256" key="4">
    <source>
        <dbReference type="ARBA" id="ARBA00012045"/>
    </source>
</evidence>
<feature type="region of interest" description="Disordered" evidence="14">
    <location>
        <begin position="1"/>
        <end position="58"/>
    </location>
</feature>
<evidence type="ECO:0000313" key="17">
    <source>
        <dbReference type="Proteomes" id="UP000567179"/>
    </source>
</evidence>
<evidence type="ECO:0000256" key="14">
    <source>
        <dbReference type="SAM" id="MobiDB-lite"/>
    </source>
</evidence>
<accession>A0A8H5B8P7</accession>
<gene>
    <name evidence="16" type="ORF">D9619_010700</name>
</gene>
<comment type="caution">
    <text evidence="16">The sequence shown here is derived from an EMBL/GenBank/DDBJ whole genome shotgun (WGS) entry which is preliminary data.</text>
</comment>
<dbReference type="InterPro" id="IPR015797">
    <property type="entry name" value="NUDIX_hydrolase-like_dom_sf"/>
</dbReference>
<dbReference type="GO" id="GO:0034039">
    <property type="term" value="F:8-oxo-7,8-dihydroguanine DNA N-glycosylase activity"/>
    <property type="evidence" value="ECO:0007669"/>
    <property type="project" value="TreeGrafter"/>
</dbReference>
<evidence type="ECO:0000256" key="2">
    <source>
        <dbReference type="ARBA" id="ARBA00001966"/>
    </source>
</evidence>
<evidence type="ECO:0000256" key="11">
    <source>
        <dbReference type="ARBA" id="ARBA00023014"/>
    </source>
</evidence>
<keyword evidence="6" id="KW-0004">4Fe-4S</keyword>
<evidence type="ECO:0000256" key="3">
    <source>
        <dbReference type="ARBA" id="ARBA00008343"/>
    </source>
</evidence>
<keyword evidence="7" id="KW-0479">Metal-binding</keyword>
<dbReference type="Proteomes" id="UP000567179">
    <property type="component" value="Unassembled WGS sequence"/>
</dbReference>
<keyword evidence="12" id="KW-0234">DNA repair</keyword>
<dbReference type="SMART" id="SM00478">
    <property type="entry name" value="ENDO3c"/>
    <property type="match status" value="1"/>
</dbReference>
<sequence>MAKRRRSPLSDDQDWSEDDISHALTDSELEDESFGRHPKSSSSRKKVTTRKGAKVPKIDASPISKAEISSHTKLTHVISQAGSMRMALLDWYETVHTTRGMPWRKPYNPTLGQAERAQRAYEVWISEIMLQQTQVATVIPYYDRWMKRFPTIQALAGASIDEVNALWKGLGYYSRASRLLAGAQKAVKEYDGRLPDNAKAMEANIPGIGRYSAGAICSIAYGEEVPVLDGNVHRLMSRLLALYATPKSKATLDILWEGARVMVDTDTEIEGVGSTETAATDSKRPQYPGDINQALIELGSTVCKVRAKSEGTEGNPIAEITDIEDLCELCEAIPVSQGVTTFPMKVDRKKAKEEIDIVHVIEWRSQSKPTERRFLMIRRPEGGLLAGLYDFPTSVNVSGTPNAAKRESLVKEILSLVLTGSSLRSKTKRRRTGSEGEQSHDQVAISTIRPASDVIHVFSHIRKTYKPQWVVIEGADNPPSLSTSPPNVTPARKGRKSAAPKENPVQFQQATHLVDNIDRTDDAIWVPLHQVMQTNMGTGVAKVWNMTAKLWEASVDDDC</sequence>
<dbReference type="GO" id="GO:0035485">
    <property type="term" value="F:adenine/guanine mispair binding"/>
    <property type="evidence" value="ECO:0007669"/>
    <property type="project" value="TreeGrafter"/>
</dbReference>
<dbReference type="GO" id="GO:0006285">
    <property type="term" value="P:base-excision repair, AP site formation"/>
    <property type="evidence" value="ECO:0007669"/>
    <property type="project" value="UniProtKB-ARBA"/>
</dbReference>
<dbReference type="AlphaFoldDB" id="A0A8H5B8P7"/>
<dbReference type="Gene3D" id="1.10.1670.10">
    <property type="entry name" value="Helix-hairpin-Helix base-excision DNA repair enzymes (C-terminal)"/>
    <property type="match status" value="1"/>
</dbReference>
<evidence type="ECO:0000256" key="1">
    <source>
        <dbReference type="ARBA" id="ARBA00000843"/>
    </source>
</evidence>
<keyword evidence="13" id="KW-0326">Glycosidase</keyword>
<evidence type="ECO:0000256" key="12">
    <source>
        <dbReference type="ARBA" id="ARBA00023204"/>
    </source>
</evidence>
<dbReference type="GO" id="GO:0000701">
    <property type="term" value="F:purine-specific mismatch base pair DNA N-glycosylase activity"/>
    <property type="evidence" value="ECO:0007669"/>
    <property type="project" value="UniProtKB-EC"/>
</dbReference>
<feature type="domain" description="HhH-GPD" evidence="15">
    <location>
        <begin position="129"/>
        <end position="301"/>
    </location>
</feature>
<dbReference type="GO" id="GO:0051539">
    <property type="term" value="F:4 iron, 4 sulfur cluster binding"/>
    <property type="evidence" value="ECO:0007669"/>
    <property type="project" value="UniProtKB-KW"/>
</dbReference>
<comment type="similarity">
    <text evidence="3">Belongs to the Nth/MutY family.</text>
</comment>
<dbReference type="EC" id="3.2.2.31" evidence="4"/>
<dbReference type="PANTHER" id="PTHR42944">
    <property type="entry name" value="ADENINE DNA GLYCOSYLASE"/>
    <property type="match status" value="1"/>
</dbReference>
<dbReference type="GO" id="GO:0006298">
    <property type="term" value="P:mismatch repair"/>
    <property type="evidence" value="ECO:0007669"/>
    <property type="project" value="TreeGrafter"/>
</dbReference>
<name>A0A8H5B8P7_9AGAR</name>
<dbReference type="InterPro" id="IPR011257">
    <property type="entry name" value="DNA_glycosylase"/>
</dbReference>
<dbReference type="Gene3D" id="1.10.340.30">
    <property type="entry name" value="Hypothetical protein, domain 2"/>
    <property type="match status" value="1"/>
</dbReference>
<feature type="region of interest" description="Disordered" evidence="14">
    <location>
        <begin position="424"/>
        <end position="443"/>
    </location>
</feature>
<protein>
    <recommendedName>
        <fullName evidence="5">Adenine DNA glycosylase</fullName>
        <ecNumber evidence="4">3.2.2.31</ecNumber>
    </recommendedName>
</protein>
<dbReference type="InterPro" id="IPR003265">
    <property type="entry name" value="HhH-GPD_domain"/>
</dbReference>
<reference evidence="16 17" key="1">
    <citation type="journal article" date="2020" name="ISME J.">
        <title>Uncovering the hidden diversity of litter-decomposition mechanisms in mushroom-forming fungi.</title>
        <authorList>
            <person name="Floudas D."/>
            <person name="Bentzer J."/>
            <person name="Ahren D."/>
            <person name="Johansson T."/>
            <person name="Persson P."/>
            <person name="Tunlid A."/>
        </authorList>
    </citation>
    <scope>NUCLEOTIDE SEQUENCE [LARGE SCALE GENOMIC DNA]</scope>
    <source>
        <strain evidence="16 17">CBS 101986</strain>
    </source>
</reference>
<dbReference type="PROSITE" id="PS01155">
    <property type="entry name" value="ENDONUCLEASE_III_2"/>
    <property type="match status" value="1"/>
</dbReference>